<sequence length="691" mass="77832">MRYAACTTEDISFLRTRIAGLGPTDPRLDSRLFRNAAIITAWNSQKDVINRLGAKRFAEDANQELSTFYSIDRISSRSVDKSRWKRCEQSKLSRISTRLQNRLWNAAPSSNSEHLPGKLTLCLGMPFLLRTNDATELCMTKGQESVVIGWDESVGPDGQRVLDTLFVRLLNLPAERIVQIPDLPPNVVPLVRTTSHITALLEDDTVLAIAREQVTGLLNFAITDYTAQGKSRSENPVDLTNCKDHKGYYVALSRATTAAGTIILQDFDESKITCGVSGHLRQEFRELELLHQQTLIPLWITKLKHRGLLPRVVTGVYRRQLIRSYSRWKGSKPDVEDLYPAMREATFQDFARLDRSFDDYGEWCPSGVGNGRRIRPNEGDKDVEPPSKRNKKAALAVVGPHRFADIPDASEYPIGLIWDSTNYSCGYDAFFTVLYNIWIRAPGEWSAHLRSTSNLMTQLSALLAEVSQELLTFENARDNVRRMMHAVNPQQFPYGVLGTSIDKLVGALFHVNRTHARGQRKCNTCGYIEAGEHRLFAPYMCAIPNSSQLEAYPDGVPISVWLQDDLRRTFVRCPVCAANNTRSRLTMEYVVDSLPPLIVIAIDHASLHYSRSLCFEISNSMSMHRLRGVIYGGGFHFTARYISESGVVWFHDGMTTGRACELEGNLDNLPHDFLRSARGKPAIDLVYAKVK</sequence>
<keyword evidence="2" id="KW-1185">Reference proteome</keyword>
<reference evidence="1" key="1">
    <citation type="submission" date="2023-03" db="EMBL/GenBank/DDBJ databases">
        <title>Massive genome expansion in bonnet fungi (Mycena s.s.) driven by repeated elements and novel gene families across ecological guilds.</title>
        <authorList>
            <consortium name="Lawrence Berkeley National Laboratory"/>
            <person name="Harder C.B."/>
            <person name="Miyauchi S."/>
            <person name="Viragh M."/>
            <person name="Kuo A."/>
            <person name="Thoen E."/>
            <person name="Andreopoulos B."/>
            <person name="Lu D."/>
            <person name="Skrede I."/>
            <person name="Drula E."/>
            <person name="Henrissat B."/>
            <person name="Morin E."/>
            <person name="Kohler A."/>
            <person name="Barry K."/>
            <person name="LaButti K."/>
            <person name="Morin E."/>
            <person name="Salamov A."/>
            <person name="Lipzen A."/>
            <person name="Mereny Z."/>
            <person name="Hegedus B."/>
            <person name="Baldrian P."/>
            <person name="Stursova M."/>
            <person name="Weitz H."/>
            <person name="Taylor A."/>
            <person name="Grigoriev I.V."/>
            <person name="Nagy L.G."/>
            <person name="Martin F."/>
            <person name="Kauserud H."/>
        </authorList>
    </citation>
    <scope>NUCLEOTIDE SEQUENCE</scope>
    <source>
        <strain evidence="1">CBHHK182m</strain>
    </source>
</reference>
<proteinExistence type="predicted"/>
<protein>
    <submittedName>
        <fullName evidence="1">Uncharacterized protein</fullName>
    </submittedName>
</protein>
<gene>
    <name evidence="1" type="ORF">B0H16DRAFT_1349253</name>
</gene>
<dbReference type="EMBL" id="JARKIB010000574">
    <property type="protein sequence ID" value="KAJ7699413.1"/>
    <property type="molecule type" value="Genomic_DNA"/>
</dbReference>
<comment type="caution">
    <text evidence="1">The sequence shown here is derived from an EMBL/GenBank/DDBJ whole genome shotgun (WGS) entry which is preliminary data.</text>
</comment>
<evidence type="ECO:0000313" key="2">
    <source>
        <dbReference type="Proteomes" id="UP001215598"/>
    </source>
</evidence>
<dbReference type="AlphaFoldDB" id="A0AAD7GPM4"/>
<organism evidence="1 2">
    <name type="scientific">Mycena metata</name>
    <dbReference type="NCBI Taxonomy" id="1033252"/>
    <lineage>
        <taxon>Eukaryota</taxon>
        <taxon>Fungi</taxon>
        <taxon>Dikarya</taxon>
        <taxon>Basidiomycota</taxon>
        <taxon>Agaricomycotina</taxon>
        <taxon>Agaricomycetes</taxon>
        <taxon>Agaricomycetidae</taxon>
        <taxon>Agaricales</taxon>
        <taxon>Marasmiineae</taxon>
        <taxon>Mycenaceae</taxon>
        <taxon>Mycena</taxon>
    </lineage>
</organism>
<evidence type="ECO:0000313" key="1">
    <source>
        <dbReference type="EMBL" id="KAJ7699413.1"/>
    </source>
</evidence>
<name>A0AAD7GPM4_9AGAR</name>
<dbReference type="Proteomes" id="UP001215598">
    <property type="component" value="Unassembled WGS sequence"/>
</dbReference>
<accession>A0AAD7GPM4</accession>